<dbReference type="Gene3D" id="2.60.120.330">
    <property type="entry name" value="B-lactam Antibiotic, Isopenicillin N Synthase, Chain"/>
    <property type="match status" value="1"/>
</dbReference>
<dbReference type="InterPro" id="IPR044861">
    <property type="entry name" value="IPNS-like_FE2OG_OXY"/>
</dbReference>
<feature type="domain" description="Isopenicillin N synthase-like Fe(2+) 2OG dioxygenase" evidence="2">
    <location>
        <begin position="177"/>
        <end position="261"/>
    </location>
</feature>
<reference evidence="3" key="1">
    <citation type="submission" date="2021-02" db="EMBL/GenBank/DDBJ databases">
        <authorList>
            <person name="Nowell W R."/>
        </authorList>
    </citation>
    <scope>NUCLEOTIDE SEQUENCE</scope>
</reference>
<gene>
    <name evidence="3" type="ORF">SEV965_LOCUS1095</name>
</gene>
<dbReference type="EMBL" id="CAJNOU010000020">
    <property type="protein sequence ID" value="CAF0810523.1"/>
    <property type="molecule type" value="Genomic_DNA"/>
</dbReference>
<evidence type="ECO:0000313" key="4">
    <source>
        <dbReference type="Proteomes" id="UP000663889"/>
    </source>
</evidence>
<dbReference type="AlphaFoldDB" id="A0A813T760"/>
<protein>
    <recommendedName>
        <fullName evidence="2">Isopenicillin N synthase-like Fe(2+) 2OG dioxygenase domain-containing protein</fullName>
    </recommendedName>
</protein>
<feature type="region of interest" description="Disordered" evidence="1">
    <location>
        <begin position="341"/>
        <end position="364"/>
    </location>
</feature>
<organism evidence="3 4">
    <name type="scientific">Rotaria sordida</name>
    <dbReference type="NCBI Taxonomy" id="392033"/>
    <lineage>
        <taxon>Eukaryota</taxon>
        <taxon>Metazoa</taxon>
        <taxon>Spiralia</taxon>
        <taxon>Gnathifera</taxon>
        <taxon>Rotifera</taxon>
        <taxon>Eurotatoria</taxon>
        <taxon>Bdelloidea</taxon>
        <taxon>Philodinida</taxon>
        <taxon>Philodinidae</taxon>
        <taxon>Rotaria</taxon>
    </lineage>
</organism>
<accession>A0A813T760</accession>
<evidence type="ECO:0000259" key="2">
    <source>
        <dbReference type="Pfam" id="PF03171"/>
    </source>
</evidence>
<dbReference type="InterPro" id="IPR050231">
    <property type="entry name" value="Iron_ascorbate_oxido_reductase"/>
</dbReference>
<proteinExistence type="predicted"/>
<dbReference type="Pfam" id="PF03171">
    <property type="entry name" value="2OG-FeII_Oxy"/>
    <property type="match status" value="1"/>
</dbReference>
<comment type="caution">
    <text evidence="3">The sequence shown here is derived from an EMBL/GenBank/DDBJ whole genome shotgun (WGS) entry which is preliminary data.</text>
</comment>
<dbReference type="InterPro" id="IPR027443">
    <property type="entry name" value="IPNS-like_sf"/>
</dbReference>
<feature type="compositionally biased region" description="Polar residues" evidence="1">
    <location>
        <begin position="352"/>
        <end position="364"/>
    </location>
</feature>
<sequence length="364" mass="41391">MSTEFNNHPLLDLEKLFLDDPLEILRLQQAFETNGWCFVRLSHNSHSFVTQLNHINKSLSNFFALDQIEKSRYLSSNAFGYSYVGHKEGIKILTNQQGIIDSQSALPMNIEATLQHISQLINDLTYRLKPIITKLTVSNDKPSKQVELSAFAMLDIVYYFNKKTGPTKIPEVGYNTDEVNCVPHYDPGLFSLSILSTCDGLQLKDQCENKWIDGPNNSQVDQSNIGVIWLGEAASILTGNRFKSGIHRVIYPRTIHQTRLTIWQEICTEDQIKQLFEQHNNVQLLPANAEVILVNQPNSLPMNVLPDGETSQAFMKRVESRRGLSMSKSLSSDIRFYSKPISETNIRPPPSKNKQTFSFLKTKK</sequence>
<evidence type="ECO:0000313" key="3">
    <source>
        <dbReference type="EMBL" id="CAF0810523.1"/>
    </source>
</evidence>
<name>A0A813T760_9BILA</name>
<dbReference type="PANTHER" id="PTHR47990">
    <property type="entry name" value="2-OXOGLUTARATE (2OG) AND FE(II)-DEPENDENT OXYGENASE SUPERFAMILY PROTEIN-RELATED"/>
    <property type="match status" value="1"/>
</dbReference>
<dbReference type="SUPFAM" id="SSF51197">
    <property type="entry name" value="Clavaminate synthase-like"/>
    <property type="match status" value="1"/>
</dbReference>
<dbReference type="Proteomes" id="UP000663889">
    <property type="component" value="Unassembled WGS sequence"/>
</dbReference>
<evidence type="ECO:0000256" key="1">
    <source>
        <dbReference type="SAM" id="MobiDB-lite"/>
    </source>
</evidence>